<sequence>MFAEVTDRDPEVRRAGLKRLAIWPGYINSILTQVLRYEEYSYAWSDCADMLSEDLCDDKFSLELFVDDLIEAPDQVVFDRLAGLLGLPTGTRLPGFAIDGHSGACVLPAPAVSTDLHQRVAVLVTLLGSPLKSVRQNAVRFLAALGPGVAPLLRAIRNTRTPGRRAAISALAELDWTELDPADQMLAQRLIRVKQPGEVPQPVTPQGEWYAVPTTDQAAVLAAFDLRDPMPVTMRMGFAPWQRNGPWRPLPEYLGYGVTGQYGQVFVTPVLDGWTLVFADSSVLAAEENPTEDEVEFAAAHRRCAELSRHFGAAHWYLESEDGGCFDQSGWCIAANGDIVRSCYYDFDIDGGVRIGPATESGSHPTIDETRAWINENSQGGAPLVRPRSRASEIAELMASLKASRPDFAFRPRAEVTDDIDDEPLVWEFRSLVVASRLSVNPRALGSHTRVQGTGVLAVPAGKPDTRRYGALPI</sequence>
<dbReference type="Gene3D" id="1.25.10.10">
    <property type="entry name" value="Leucine-rich Repeat Variant"/>
    <property type="match status" value="1"/>
</dbReference>
<dbReference type="AlphaFoldDB" id="A0A3A4KM72"/>
<proteinExistence type="predicted"/>
<organism evidence="1 2">
    <name type="scientific">Nocardia panacis</name>
    <dbReference type="NCBI Taxonomy" id="2340916"/>
    <lineage>
        <taxon>Bacteria</taxon>
        <taxon>Bacillati</taxon>
        <taxon>Actinomycetota</taxon>
        <taxon>Actinomycetes</taxon>
        <taxon>Mycobacteriales</taxon>
        <taxon>Nocardiaceae</taxon>
        <taxon>Nocardia</taxon>
    </lineage>
</organism>
<evidence type="ECO:0000313" key="2">
    <source>
        <dbReference type="Proteomes" id="UP000266677"/>
    </source>
</evidence>
<evidence type="ECO:0000313" key="1">
    <source>
        <dbReference type="EMBL" id="RJO70626.1"/>
    </source>
</evidence>
<dbReference type="InterPro" id="IPR011989">
    <property type="entry name" value="ARM-like"/>
</dbReference>
<accession>A0A3A4KM72</accession>
<keyword evidence="2" id="KW-1185">Reference proteome</keyword>
<dbReference type="Proteomes" id="UP000266677">
    <property type="component" value="Unassembled WGS sequence"/>
</dbReference>
<dbReference type="EMBL" id="QZFU01000036">
    <property type="protein sequence ID" value="RJO70626.1"/>
    <property type="molecule type" value="Genomic_DNA"/>
</dbReference>
<reference evidence="1 2" key="1">
    <citation type="submission" date="2018-09" db="EMBL/GenBank/DDBJ databases">
        <title>YIM PH21274 draft genome.</title>
        <authorList>
            <person name="Miao C."/>
        </authorList>
    </citation>
    <scope>NUCLEOTIDE SEQUENCE [LARGE SCALE GENOMIC DNA]</scope>
    <source>
        <strain evidence="1 2">YIM PH 21724</strain>
    </source>
</reference>
<comment type="caution">
    <text evidence="1">The sequence shown here is derived from an EMBL/GenBank/DDBJ whole genome shotgun (WGS) entry which is preliminary data.</text>
</comment>
<name>A0A3A4KM72_9NOCA</name>
<gene>
    <name evidence="1" type="ORF">D5S18_25745</name>
</gene>
<protein>
    <recommendedName>
        <fullName evidence="3">HEAT repeat domain-containing protein</fullName>
    </recommendedName>
</protein>
<evidence type="ECO:0008006" key="3">
    <source>
        <dbReference type="Google" id="ProtNLM"/>
    </source>
</evidence>